<dbReference type="InterPro" id="IPR036971">
    <property type="entry name" value="PDEase_catalytic_dom_sf"/>
</dbReference>
<dbReference type="SUPFAM" id="SSF109604">
    <property type="entry name" value="HD-domain/PDEase-like"/>
    <property type="match status" value="1"/>
</dbReference>
<dbReference type="Gene3D" id="1.10.1300.10">
    <property type="entry name" value="3'5'-cyclic nucleotide phosphodiesterase, catalytic domain"/>
    <property type="match status" value="1"/>
</dbReference>
<evidence type="ECO:0000313" key="1">
    <source>
        <dbReference type="EMBL" id="VDO02716.1"/>
    </source>
</evidence>
<keyword evidence="2" id="KW-1185">Reference proteome</keyword>
<dbReference type="STRING" id="102285.A0A0R3TIG9"/>
<dbReference type="EMBL" id="UZAE01008707">
    <property type="protein sequence ID" value="VDO02716.1"/>
    <property type="molecule type" value="Genomic_DNA"/>
</dbReference>
<evidence type="ECO:0000313" key="3">
    <source>
        <dbReference type="WBParaSite" id="HNAJ_0000686001-mRNA-1"/>
    </source>
</evidence>
<name>A0A0R3TIG9_RODNA</name>
<dbReference type="OrthoDB" id="546632at2759"/>
<accession>A0A0R3TIG9</accession>
<protein>
    <submittedName>
        <fullName evidence="3">PDEase domain-containing protein</fullName>
    </submittedName>
</protein>
<proteinExistence type="predicted"/>
<evidence type="ECO:0000313" key="2">
    <source>
        <dbReference type="Proteomes" id="UP000278807"/>
    </source>
</evidence>
<dbReference type="Proteomes" id="UP000278807">
    <property type="component" value="Unassembled WGS sequence"/>
</dbReference>
<reference evidence="1 2" key="2">
    <citation type="submission" date="2018-11" db="EMBL/GenBank/DDBJ databases">
        <authorList>
            <consortium name="Pathogen Informatics"/>
        </authorList>
    </citation>
    <scope>NUCLEOTIDE SEQUENCE [LARGE SCALE GENOMIC DNA]</scope>
</reference>
<organism evidence="3">
    <name type="scientific">Rodentolepis nana</name>
    <name type="common">Dwarf tapeworm</name>
    <name type="synonym">Hymenolepis nana</name>
    <dbReference type="NCBI Taxonomy" id="102285"/>
    <lineage>
        <taxon>Eukaryota</taxon>
        <taxon>Metazoa</taxon>
        <taxon>Spiralia</taxon>
        <taxon>Lophotrochozoa</taxon>
        <taxon>Platyhelminthes</taxon>
        <taxon>Cestoda</taxon>
        <taxon>Eucestoda</taxon>
        <taxon>Cyclophyllidea</taxon>
        <taxon>Hymenolepididae</taxon>
        <taxon>Rodentolepis</taxon>
    </lineage>
</organism>
<reference evidence="3" key="1">
    <citation type="submission" date="2017-02" db="UniProtKB">
        <authorList>
            <consortium name="WormBaseParasite"/>
        </authorList>
    </citation>
    <scope>IDENTIFICATION</scope>
</reference>
<dbReference type="AlphaFoldDB" id="A0A0R3TIG9"/>
<dbReference type="WBParaSite" id="HNAJ_0000686001-mRNA-1">
    <property type="protein sequence ID" value="HNAJ_0000686001-mRNA-1"/>
    <property type="gene ID" value="HNAJ_0000686001"/>
</dbReference>
<dbReference type="GO" id="GO:0007165">
    <property type="term" value="P:signal transduction"/>
    <property type="evidence" value="ECO:0007669"/>
    <property type="project" value="InterPro"/>
</dbReference>
<gene>
    <name evidence="1" type="ORF">HNAJ_LOCUS6856</name>
</gene>
<sequence length="120" mass="13759">MDAERHTPLSPDIKRQLRQPTFNNWPYSDSQLLRFVRFFFTGDDGLSPSPASSTEPDGGAAASPQMPFFDDRLCLAKRCEIPEENLDAWLCAVYAKYNCVAFHNFKHSFMVTHMASFKIY</sequence>
<dbReference type="GO" id="GO:0004114">
    <property type="term" value="F:3',5'-cyclic-nucleotide phosphodiesterase activity"/>
    <property type="evidence" value="ECO:0007669"/>
    <property type="project" value="InterPro"/>
</dbReference>